<feature type="chain" id="PRO_5030915404" description="Porin" evidence="2">
    <location>
        <begin position="24"/>
        <end position="443"/>
    </location>
</feature>
<dbReference type="Proteomes" id="UP000566711">
    <property type="component" value="Unassembled WGS sequence"/>
</dbReference>
<name>A0A7W2EIE5_9BURK</name>
<sequence>MNKRVIAAALAAAFLGAPLAATAGEAELMQRIEKMAAELEQLKAELRASVKKTEAVEQRQQAMAAAPAPAPAAAAAAPAAAPQAAAELAAASAPKTIVTGYGEINYNRPTKDASAAQADVRRAVIGITHRFDDKTKMVSEFEWEHAVVSADDKGESEIEQLYIEREFSNGLRGKAGLFLIPSGLLNTNHEPTAYYGVERNFVETAIIPSTWREVGVGLSGDTAAGLTWDTGITTGFDLGKWDAASEEGRESPLGAIHQEGQQAKSRDLSVHAALNWRGVPGLLVGGSVFTGKAGHKAAGFAGQDARVTVYDLHTRYTPGHWDLAALYARGQISNTEALNATLVGSPTPVPSSFAGWYMQAAYQLLKSGDYVLSPFVRYEQFNTAKTYAALPQGLDVATGTDEKVATVGANLKVGEGVVLKADYQKFREDKTRDRLNLGVGFSY</sequence>
<dbReference type="InterPro" id="IPR023614">
    <property type="entry name" value="Porin_dom_sf"/>
</dbReference>
<evidence type="ECO:0000256" key="1">
    <source>
        <dbReference type="SAM" id="Coils"/>
    </source>
</evidence>
<gene>
    <name evidence="3" type="ORF">H3H36_14180</name>
</gene>
<proteinExistence type="predicted"/>
<comment type="caution">
    <text evidence="3">The sequence shown here is derived from an EMBL/GenBank/DDBJ whole genome shotgun (WGS) entry which is preliminary data.</text>
</comment>
<accession>A0A7W2EIE5</accession>
<evidence type="ECO:0000256" key="2">
    <source>
        <dbReference type="SAM" id="SignalP"/>
    </source>
</evidence>
<dbReference type="Gene3D" id="2.40.160.10">
    <property type="entry name" value="Porin"/>
    <property type="match status" value="1"/>
</dbReference>
<keyword evidence="1" id="KW-0175">Coiled coil</keyword>
<evidence type="ECO:0000313" key="3">
    <source>
        <dbReference type="EMBL" id="MBA5606502.1"/>
    </source>
</evidence>
<feature type="coiled-coil region" evidence="1">
    <location>
        <begin position="25"/>
        <end position="59"/>
    </location>
</feature>
<protein>
    <recommendedName>
        <fullName evidence="5">Porin</fullName>
    </recommendedName>
</protein>
<evidence type="ECO:0000313" key="4">
    <source>
        <dbReference type="Proteomes" id="UP000566711"/>
    </source>
</evidence>
<feature type="signal peptide" evidence="2">
    <location>
        <begin position="1"/>
        <end position="23"/>
    </location>
</feature>
<dbReference type="SUPFAM" id="SSF56935">
    <property type="entry name" value="Porins"/>
    <property type="match status" value="1"/>
</dbReference>
<dbReference type="EMBL" id="JACEZS010000011">
    <property type="protein sequence ID" value="MBA5606502.1"/>
    <property type="molecule type" value="Genomic_DNA"/>
</dbReference>
<reference evidence="3 4" key="1">
    <citation type="submission" date="2020-07" db="EMBL/GenBank/DDBJ databases">
        <title>Novel species isolated from subtropical streams in China.</title>
        <authorList>
            <person name="Lu H."/>
        </authorList>
    </citation>
    <scope>NUCLEOTIDE SEQUENCE [LARGE SCALE GENOMIC DNA]</scope>
    <source>
        <strain evidence="3 4">FT3S</strain>
    </source>
</reference>
<organism evidence="3 4">
    <name type="scientific">Rugamonas fusca</name>
    <dbReference type="NCBI Taxonomy" id="2758568"/>
    <lineage>
        <taxon>Bacteria</taxon>
        <taxon>Pseudomonadati</taxon>
        <taxon>Pseudomonadota</taxon>
        <taxon>Betaproteobacteria</taxon>
        <taxon>Burkholderiales</taxon>
        <taxon>Oxalobacteraceae</taxon>
        <taxon>Telluria group</taxon>
        <taxon>Rugamonas</taxon>
    </lineage>
</organism>
<keyword evidence="4" id="KW-1185">Reference proteome</keyword>
<evidence type="ECO:0008006" key="5">
    <source>
        <dbReference type="Google" id="ProtNLM"/>
    </source>
</evidence>
<dbReference type="AlphaFoldDB" id="A0A7W2EIE5"/>
<keyword evidence="2" id="KW-0732">Signal</keyword>